<evidence type="ECO:0000256" key="3">
    <source>
        <dbReference type="SAM" id="MobiDB-lite"/>
    </source>
</evidence>
<dbReference type="PANTHER" id="PTHR11079:SF161">
    <property type="entry name" value="CMP_DCMP-TYPE DEAMINASE DOMAIN-CONTAINING PROTEIN"/>
    <property type="match status" value="1"/>
</dbReference>
<dbReference type="SUPFAM" id="SSF53927">
    <property type="entry name" value="Cytidine deaminase-like"/>
    <property type="match status" value="1"/>
</dbReference>
<dbReference type="PROSITE" id="PS00903">
    <property type="entry name" value="CYT_DCMP_DEAMINASES_1"/>
    <property type="match status" value="1"/>
</dbReference>
<dbReference type="PROSITE" id="PS51747">
    <property type="entry name" value="CYT_DCMP_DEAMINASES_2"/>
    <property type="match status" value="1"/>
</dbReference>
<dbReference type="CDD" id="cd01285">
    <property type="entry name" value="nucleoside_deaminase"/>
    <property type="match status" value="1"/>
</dbReference>
<evidence type="ECO:0000256" key="1">
    <source>
        <dbReference type="ARBA" id="ARBA00022723"/>
    </source>
</evidence>
<dbReference type="InterPro" id="IPR016192">
    <property type="entry name" value="APOBEC/CMP_deaminase_Zn-bd"/>
</dbReference>
<organism evidence="5 6">
    <name type="scientific">Pyxidicoccus parkwayensis</name>
    <dbReference type="NCBI Taxonomy" id="2813578"/>
    <lineage>
        <taxon>Bacteria</taxon>
        <taxon>Pseudomonadati</taxon>
        <taxon>Myxococcota</taxon>
        <taxon>Myxococcia</taxon>
        <taxon>Myxococcales</taxon>
        <taxon>Cystobacterineae</taxon>
        <taxon>Myxococcaceae</taxon>
        <taxon>Pyxidicoccus</taxon>
    </lineage>
</organism>
<gene>
    <name evidence="5" type="ORF">JY651_05850</name>
</gene>
<feature type="region of interest" description="Disordered" evidence="3">
    <location>
        <begin position="1"/>
        <end position="25"/>
    </location>
</feature>
<dbReference type="Proteomes" id="UP000662747">
    <property type="component" value="Chromosome"/>
</dbReference>
<dbReference type="Pfam" id="PF00383">
    <property type="entry name" value="dCMP_cyt_deam_1"/>
    <property type="match status" value="1"/>
</dbReference>
<dbReference type="EMBL" id="CP071090">
    <property type="protein sequence ID" value="QSQ24475.1"/>
    <property type="molecule type" value="Genomic_DNA"/>
</dbReference>
<feature type="domain" description="CMP/dCMP-type deaminase" evidence="4">
    <location>
        <begin position="24"/>
        <end position="137"/>
    </location>
</feature>
<evidence type="ECO:0000313" key="6">
    <source>
        <dbReference type="Proteomes" id="UP000662747"/>
    </source>
</evidence>
<sequence length="177" mass="19113">MTSQQARHNLLSPKPARRHEGVMSSPKDHLLEAIELARDNVRRGGRPFGAVVVKDGQVIARGVNEMLATHDPTAHAELLALRAAGRALGSPRLDGCSVYASGQPCPMCFAAMRMAGIEHVAFAYSNADGEPYGLSTAAVYAELAKPPTEQRLKAVHMPVQSGGTVELYELWREATRK</sequence>
<protein>
    <submittedName>
        <fullName evidence="5">Nucleoside deaminase</fullName>
    </submittedName>
</protein>
<reference evidence="5 6" key="1">
    <citation type="submission" date="2021-02" db="EMBL/GenBank/DDBJ databases">
        <title>De Novo genome assembly of isolated myxobacteria.</title>
        <authorList>
            <person name="Stevens D.C."/>
        </authorList>
    </citation>
    <scope>NUCLEOTIDE SEQUENCE [LARGE SCALE GENOMIC DNA]</scope>
    <source>
        <strain evidence="6">SCPEA02</strain>
    </source>
</reference>
<evidence type="ECO:0000259" key="4">
    <source>
        <dbReference type="PROSITE" id="PS51747"/>
    </source>
</evidence>
<dbReference type="PANTHER" id="PTHR11079">
    <property type="entry name" value="CYTOSINE DEAMINASE FAMILY MEMBER"/>
    <property type="match status" value="1"/>
</dbReference>
<keyword evidence="2" id="KW-0862">Zinc</keyword>
<name>A0ABX7P272_9BACT</name>
<dbReference type="InterPro" id="IPR002125">
    <property type="entry name" value="CMP_dCMP_dom"/>
</dbReference>
<accession>A0ABX7P272</accession>
<dbReference type="Gene3D" id="3.40.140.10">
    <property type="entry name" value="Cytidine Deaminase, domain 2"/>
    <property type="match status" value="1"/>
</dbReference>
<dbReference type="InterPro" id="IPR016193">
    <property type="entry name" value="Cytidine_deaminase-like"/>
</dbReference>
<evidence type="ECO:0000256" key="2">
    <source>
        <dbReference type="ARBA" id="ARBA00022833"/>
    </source>
</evidence>
<keyword evidence="6" id="KW-1185">Reference proteome</keyword>
<evidence type="ECO:0000313" key="5">
    <source>
        <dbReference type="EMBL" id="QSQ24475.1"/>
    </source>
</evidence>
<keyword evidence="1" id="KW-0479">Metal-binding</keyword>
<proteinExistence type="predicted"/>